<feature type="region of interest" description="Disordered" evidence="1">
    <location>
        <begin position="128"/>
        <end position="185"/>
    </location>
</feature>
<accession>A0A645DG85</accession>
<evidence type="ECO:0000313" key="2">
    <source>
        <dbReference type="EMBL" id="MPM88261.1"/>
    </source>
</evidence>
<organism evidence="2">
    <name type="scientific">bioreactor metagenome</name>
    <dbReference type="NCBI Taxonomy" id="1076179"/>
    <lineage>
        <taxon>unclassified sequences</taxon>
        <taxon>metagenomes</taxon>
        <taxon>ecological metagenomes</taxon>
    </lineage>
</organism>
<proteinExistence type="predicted"/>
<evidence type="ECO:0000256" key="1">
    <source>
        <dbReference type="SAM" id="MobiDB-lite"/>
    </source>
</evidence>
<sequence length="256" mass="26230">MTRYRGQVVRSCVHSLRVVTGVFGAGGIRAGGRRAGGIRAGRPRAGGIRARRPQAGGLGAGGFGAGGFGAGPVLERWQVRLDGGAHHQSIGAGAVVVGAGVQRGEATAPVEADGRRVVVAHLERQLLDAPGPQVEQAGADQAAADATSAGGRRDDDPHQVGGVGPDEEGDHTEHGGTGVGVHGDQHDPVAAVELTAPGDLAPLLPGREAGLFQRQDRGQVGRRRAAQDHARPIVRRLWLTSADLRVVGATASGRRR</sequence>
<dbReference type="AlphaFoldDB" id="A0A645DG85"/>
<gene>
    <name evidence="2" type="ORF">SDC9_135362</name>
</gene>
<protein>
    <submittedName>
        <fullName evidence="2">Uncharacterized protein</fullName>
    </submittedName>
</protein>
<name>A0A645DG85_9ZZZZ</name>
<feature type="compositionally biased region" description="Low complexity" evidence="1">
    <location>
        <begin position="136"/>
        <end position="150"/>
    </location>
</feature>
<dbReference type="EMBL" id="VSSQ01035911">
    <property type="protein sequence ID" value="MPM88261.1"/>
    <property type="molecule type" value="Genomic_DNA"/>
</dbReference>
<comment type="caution">
    <text evidence="2">The sequence shown here is derived from an EMBL/GenBank/DDBJ whole genome shotgun (WGS) entry which is preliminary data.</text>
</comment>
<reference evidence="2" key="1">
    <citation type="submission" date="2019-08" db="EMBL/GenBank/DDBJ databases">
        <authorList>
            <person name="Kucharzyk K."/>
            <person name="Murdoch R.W."/>
            <person name="Higgins S."/>
            <person name="Loffler F."/>
        </authorList>
    </citation>
    <scope>NUCLEOTIDE SEQUENCE</scope>
</reference>